<feature type="domain" description="Bacterial Pleckstrin homology" evidence="1">
    <location>
        <begin position="11"/>
        <end position="115"/>
    </location>
</feature>
<proteinExistence type="predicted"/>
<accession>X0SU28</accession>
<sequence length="126" mass="13746">MAGTEIQFDRKDQLNRIQGYVVPGEILLAVYDLKGGGTGFVGITDRRLIFYDQAFLRKKKAMVSVPYSHVTAVASEDSGGVLFATSTLHVTTAGGQTYELRFRSGDKAHNAYTMMIGQILQAEIPG</sequence>
<dbReference type="SUPFAM" id="SSF50729">
    <property type="entry name" value="PH domain-like"/>
    <property type="match status" value="1"/>
</dbReference>
<dbReference type="AlphaFoldDB" id="X0SU28"/>
<evidence type="ECO:0000313" key="2">
    <source>
        <dbReference type="EMBL" id="GAF84459.1"/>
    </source>
</evidence>
<dbReference type="EMBL" id="BARS01006221">
    <property type="protein sequence ID" value="GAF84459.1"/>
    <property type="molecule type" value="Genomic_DNA"/>
</dbReference>
<dbReference type="InterPro" id="IPR037063">
    <property type="entry name" value="PHb_sf"/>
</dbReference>
<reference evidence="2" key="1">
    <citation type="journal article" date="2014" name="Front. Microbiol.">
        <title>High frequency of phylogenetically diverse reductive dehalogenase-homologous genes in deep subseafloor sedimentary metagenomes.</title>
        <authorList>
            <person name="Kawai M."/>
            <person name="Futagami T."/>
            <person name="Toyoda A."/>
            <person name="Takaki Y."/>
            <person name="Nishi S."/>
            <person name="Hori S."/>
            <person name="Arai W."/>
            <person name="Tsubouchi T."/>
            <person name="Morono Y."/>
            <person name="Uchiyama I."/>
            <person name="Ito T."/>
            <person name="Fujiyama A."/>
            <person name="Inagaki F."/>
            <person name="Takami H."/>
        </authorList>
    </citation>
    <scope>NUCLEOTIDE SEQUENCE</scope>
    <source>
        <strain evidence="2">Expedition CK06-06</strain>
    </source>
</reference>
<dbReference type="Gene3D" id="2.30.29.50">
    <property type="entry name" value="Bacterial Pleckstrin homology domain"/>
    <property type="match status" value="1"/>
</dbReference>
<organism evidence="2">
    <name type="scientific">marine sediment metagenome</name>
    <dbReference type="NCBI Taxonomy" id="412755"/>
    <lineage>
        <taxon>unclassified sequences</taxon>
        <taxon>metagenomes</taxon>
        <taxon>ecological metagenomes</taxon>
    </lineage>
</organism>
<comment type="caution">
    <text evidence="2">The sequence shown here is derived from an EMBL/GenBank/DDBJ whole genome shotgun (WGS) entry which is preliminary data.</text>
</comment>
<gene>
    <name evidence="2" type="ORF">S01H1_12153</name>
</gene>
<name>X0SU28_9ZZZZ</name>
<protein>
    <recommendedName>
        <fullName evidence="1">Bacterial Pleckstrin homology domain-containing protein</fullName>
    </recommendedName>
</protein>
<dbReference type="Pfam" id="PF08000">
    <property type="entry name" value="bPH_1"/>
    <property type="match status" value="1"/>
</dbReference>
<evidence type="ECO:0000259" key="1">
    <source>
        <dbReference type="Pfam" id="PF08000"/>
    </source>
</evidence>
<dbReference type="InterPro" id="IPR012544">
    <property type="entry name" value="PHb"/>
</dbReference>